<evidence type="ECO:0000256" key="4">
    <source>
        <dbReference type="ARBA" id="ARBA00022777"/>
    </source>
</evidence>
<dbReference type="GO" id="GO:0009073">
    <property type="term" value="P:aromatic amino acid family biosynthetic process"/>
    <property type="evidence" value="ECO:0007669"/>
    <property type="project" value="UniProtKB-KW"/>
</dbReference>
<keyword evidence="5 7" id="KW-0067">ATP-binding</keyword>
<sequence length="168" mass="19306">MKNIVLIGIMGCGKTTLSRMLGEKLNRPVIDIDEYIVEKYHQTIPEMFEVSETYFRNNETAGCKDVSDLNGHIISTGGGVVLRPENIKYLKQNGIIIYIDRPIDNILTDVQVTSRPLLKEGPQKLYELDKQRHQLYLEACDHRIVNDDTLENITDKIIELITKNKFED</sequence>
<dbReference type="SUPFAM" id="SSF52540">
    <property type="entry name" value="P-loop containing nucleoside triphosphate hydrolases"/>
    <property type="match status" value="1"/>
</dbReference>
<dbReference type="Pfam" id="PF01202">
    <property type="entry name" value="SKI"/>
    <property type="match status" value="1"/>
</dbReference>
<dbReference type="RefSeq" id="WP_003537966.1">
    <property type="nucleotide sequence ID" value="NZ_AP031443.1"/>
</dbReference>
<reference evidence="8" key="2">
    <citation type="submission" date="2023-01" db="EMBL/GenBank/DDBJ databases">
        <title>Human gut microbiome strain richness.</title>
        <authorList>
            <person name="Chen-Liaw A."/>
        </authorList>
    </citation>
    <scope>NUCLEOTIDE SEQUENCE</scope>
    <source>
        <strain evidence="8">1001217st2_G6_1001217B_191108</strain>
    </source>
</reference>
<dbReference type="GO" id="GO:0005829">
    <property type="term" value="C:cytosol"/>
    <property type="evidence" value="ECO:0007669"/>
    <property type="project" value="TreeGrafter"/>
</dbReference>
<evidence type="ECO:0000256" key="7">
    <source>
        <dbReference type="HAMAP-Rule" id="MF_00109"/>
    </source>
</evidence>
<dbReference type="EMBL" id="QUSL01000014">
    <property type="protein sequence ID" value="RGD84776.1"/>
    <property type="molecule type" value="Genomic_DNA"/>
</dbReference>
<dbReference type="InterPro" id="IPR027417">
    <property type="entry name" value="P-loop_NTPase"/>
</dbReference>
<dbReference type="EMBL" id="JAQLKE010000020">
    <property type="protein sequence ID" value="MDB7084525.1"/>
    <property type="molecule type" value="Genomic_DNA"/>
</dbReference>
<protein>
    <recommendedName>
        <fullName evidence="7">Shikimate kinase</fullName>
        <shortName evidence="7">SK</shortName>
        <ecNumber evidence="7">2.7.1.71</ecNumber>
    </recommendedName>
</protein>
<keyword evidence="4 7" id="KW-0418">Kinase</keyword>
<dbReference type="GO" id="GO:0005524">
    <property type="term" value="F:ATP binding"/>
    <property type="evidence" value="ECO:0007669"/>
    <property type="project" value="UniProtKB-UniRule"/>
</dbReference>
<dbReference type="PANTHER" id="PTHR21087:SF16">
    <property type="entry name" value="SHIKIMATE KINASE 1, CHLOROPLASTIC"/>
    <property type="match status" value="1"/>
</dbReference>
<comment type="pathway">
    <text evidence="7">Metabolic intermediate biosynthesis; chorismate biosynthesis; chorismate from D-erythrose 4-phosphate and phosphoenolpyruvate: step 5/7.</text>
</comment>
<comment type="cofactor">
    <cofactor evidence="7">
        <name>Mg(2+)</name>
        <dbReference type="ChEBI" id="CHEBI:18420"/>
    </cofactor>
    <text evidence="7">Binds 1 Mg(2+) ion per subunit.</text>
</comment>
<dbReference type="GO" id="GO:0009423">
    <property type="term" value="P:chorismate biosynthetic process"/>
    <property type="evidence" value="ECO:0007669"/>
    <property type="project" value="UniProtKB-UniRule"/>
</dbReference>
<dbReference type="GeneID" id="64196113"/>
<dbReference type="Proteomes" id="UP000261032">
    <property type="component" value="Unassembled WGS sequence"/>
</dbReference>
<comment type="caution">
    <text evidence="9">The sequence shown here is derived from an EMBL/GenBank/DDBJ whole genome shotgun (WGS) entry which is preliminary data.</text>
</comment>
<dbReference type="InterPro" id="IPR000623">
    <property type="entry name" value="Shikimate_kinase/TSH1"/>
</dbReference>
<evidence type="ECO:0000256" key="3">
    <source>
        <dbReference type="ARBA" id="ARBA00022741"/>
    </source>
</evidence>
<dbReference type="HAMAP" id="MF_00109">
    <property type="entry name" value="Shikimate_kinase"/>
    <property type="match status" value="1"/>
</dbReference>
<comment type="similarity">
    <text evidence="7">Belongs to the shikimate kinase family.</text>
</comment>
<comment type="subcellular location">
    <subcellularLocation>
        <location evidence="7">Cytoplasm</location>
    </subcellularLocation>
</comment>
<dbReference type="Gene3D" id="3.40.50.300">
    <property type="entry name" value="P-loop containing nucleotide triphosphate hydrolases"/>
    <property type="match status" value="1"/>
</dbReference>
<feature type="binding site" evidence="7">
    <location>
        <position position="78"/>
    </location>
    <ligand>
        <name>substrate</name>
    </ligand>
</feature>
<name>A0A3E3ABI1_9FIRM</name>
<keyword evidence="7" id="KW-0460">Magnesium</keyword>
<evidence type="ECO:0000313" key="10">
    <source>
        <dbReference type="Proteomes" id="UP000261032"/>
    </source>
</evidence>
<dbReference type="AlphaFoldDB" id="A0A3E3ABI1"/>
<feature type="binding site" evidence="7">
    <location>
        <position position="15"/>
    </location>
    <ligand>
        <name>Mg(2+)</name>
        <dbReference type="ChEBI" id="CHEBI:18420"/>
    </ligand>
</feature>
<dbReference type="GO" id="GO:0000287">
    <property type="term" value="F:magnesium ion binding"/>
    <property type="evidence" value="ECO:0007669"/>
    <property type="project" value="UniProtKB-UniRule"/>
</dbReference>
<organism evidence="9 10">
    <name type="scientific">Thomasclavelia ramosa</name>
    <dbReference type="NCBI Taxonomy" id="1547"/>
    <lineage>
        <taxon>Bacteria</taxon>
        <taxon>Bacillati</taxon>
        <taxon>Bacillota</taxon>
        <taxon>Erysipelotrichia</taxon>
        <taxon>Erysipelotrichales</taxon>
        <taxon>Coprobacillaceae</taxon>
        <taxon>Thomasclavelia</taxon>
    </lineage>
</organism>
<reference evidence="9 10" key="1">
    <citation type="submission" date="2018-08" db="EMBL/GenBank/DDBJ databases">
        <title>A genome reference for cultivated species of the human gut microbiota.</title>
        <authorList>
            <person name="Zou Y."/>
            <person name="Xue W."/>
            <person name="Luo G."/>
        </authorList>
    </citation>
    <scope>NUCLEOTIDE SEQUENCE [LARGE SCALE GENOMIC DNA]</scope>
    <source>
        <strain evidence="9 10">OM06-4</strain>
    </source>
</reference>
<proteinExistence type="inferred from homology"/>
<dbReference type="CDD" id="cd00464">
    <property type="entry name" value="SK"/>
    <property type="match status" value="1"/>
</dbReference>
<feature type="binding site" evidence="7">
    <location>
        <position position="115"/>
    </location>
    <ligand>
        <name>ATP</name>
        <dbReference type="ChEBI" id="CHEBI:30616"/>
    </ligand>
</feature>
<keyword evidence="1 7" id="KW-0028">Amino-acid biosynthesis</keyword>
<dbReference type="GO" id="GO:0008652">
    <property type="term" value="P:amino acid biosynthetic process"/>
    <property type="evidence" value="ECO:0007669"/>
    <property type="project" value="UniProtKB-KW"/>
</dbReference>
<dbReference type="UniPathway" id="UPA00053">
    <property type="reaction ID" value="UER00088"/>
</dbReference>
<dbReference type="PRINTS" id="PR01100">
    <property type="entry name" value="SHIKIMTKNASE"/>
</dbReference>
<comment type="subunit">
    <text evidence="7">Monomer.</text>
</comment>
<keyword evidence="6 7" id="KW-0057">Aromatic amino acid biosynthesis</keyword>
<evidence type="ECO:0000256" key="5">
    <source>
        <dbReference type="ARBA" id="ARBA00022840"/>
    </source>
</evidence>
<dbReference type="Proteomes" id="UP001211987">
    <property type="component" value="Unassembled WGS sequence"/>
</dbReference>
<evidence type="ECO:0000256" key="2">
    <source>
        <dbReference type="ARBA" id="ARBA00022679"/>
    </source>
</evidence>
<feature type="binding site" evidence="7">
    <location>
        <begin position="11"/>
        <end position="16"/>
    </location>
    <ligand>
        <name>ATP</name>
        <dbReference type="ChEBI" id="CHEBI:30616"/>
    </ligand>
</feature>
<evidence type="ECO:0000313" key="8">
    <source>
        <dbReference type="EMBL" id="MDB7084525.1"/>
    </source>
</evidence>
<gene>
    <name evidence="7" type="primary">aroK</name>
    <name evidence="9" type="ORF">DXB93_10155</name>
    <name evidence="8" type="ORF">PM738_11995</name>
</gene>
<dbReference type="EC" id="2.7.1.71" evidence="7"/>
<accession>A0A3E3ABI1</accession>
<keyword evidence="3 7" id="KW-0547">Nucleotide-binding</keyword>
<evidence type="ECO:0000256" key="1">
    <source>
        <dbReference type="ARBA" id="ARBA00022605"/>
    </source>
</evidence>
<comment type="function">
    <text evidence="7">Catalyzes the specific phosphorylation of the 3-hydroxyl group of shikimic acid using ATP as a cosubstrate.</text>
</comment>
<keyword evidence="2 7" id="KW-0808">Transferase</keyword>
<feature type="binding site" evidence="7">
    <location>
        <position position="132"/>
    </location>
    <ligand>
        <name>substrate</name>
    </ligand>
</feature>
<keyword evidence="7" id="KW-0963">Cytoplasm</keyword>
<comment type="catalytic activity">
    <reaction evidence="7">
        <text>shikimate + ATP = 3-phosphoshikimate + ADP + H(+)</text>
        <dbReference type="Rhea" id="RHEA:13121"/>
        <dbReference type="ChEBI" id="CHEBI:15378"/>
        <dbReference type="ChEBI" id="CHEBI:30616"/>
        <dbReference type="ChEBI" id="CHEBI:36208"/>
        <dbReference type="ChEBI" id="CHEBI:145989"/>
        <dbReference type="ChEBI" id="CHEBI:456216"/>
        <dbReference type="EC" id="2.7.1.71"/>
    </reaction>
</comment>
<dbReference type="PANTHER" id="PTHR21087">
    <property type="entry name" value="SHIKIMATE KINASE"/>
    <property type="match status" value="1"/>
</dbReference>
<dbReference type="GO" id="GO:0004765">
    <property type="term" value="F:shikimate kinase activity"/>
    <property type="evidence" value="ECO:0007669"/>
    <property type="project" value="UniProtKB-UniRule"/>
</dbReference>
<evidence type="ECO:0000313" key="9">
    <source>
        <dbReference type="EMBL" id="RGD84776.1"/>
    </source>
</evidence>
<evidence type="ECO:0000256" key="6">
    <source>
        <dbReference type="ARBA" id="ARBA00023141"/>
    </source>
</evidence>
<keyword evidence="7" id="KW-0479">Metal-binding</keyword>
<feature type="binding site" evidence="7">
    <location>
        <position position="33"/>
    </location>
    <ligand>
        <name>substrate</name>
    </ligand>
</feature>
<dbReference type="InterPro" id="IPR031322">
    <property type="entry name" value="Shikimate/glucono_kinase"/>
</dbReference>
<feature type="binding site" evidence="7">
    <location>
        <position position="56"/>
    </location>
    <ligand>
        <name>substrate</name>
    </ligand>
</feature>
<comment type="caution">
    <text evidence="7">Lacks conserved residue(s) required for the propagation of feature annotation.</text>
</comment>